<name>A0AAV2SI48_MEGNR</name>
<feature type="non-terminal residue" evidence="1">
    <location>
        <position position="108"/>
    </location>
</feature>
<sequence>SGWSKKLQIRYNRTPPWQIDIFRNYLRQLKVGRHPCHCCGGDVATIDVGNDTDVHRYSTREYVIFTCITPFYMDTWGGICELSSEPCPGYSTKPWAQAAPTQACLVVQ</sequence>
<feature type="non-terminal residue" evidence="1">
    <location>
        <position position="1"/>
    </location>
</feature>
<organism evidence="1 2">
    <name type="scientific">Meganyctiphanes norvegica</name>
    <name type="common">Northern krill</name>
    <name type="synonym">Thysanopoda norvegica</name>
    <dbReference type="NCBI Taxonomy" id="48144"/>
    <lineage>
        <taxon>Eukaryota</taxon>
        <taxon>Metazoa</taxon>
        <taxon>Ecdysozoa</taxon>
        <taxon>Arthropoda</taxon>
        <taxon>Crustacea</taxon>
        <taxon>Multicrustacea</taxon>
        <taxon>Malacostraca</taxon>
        <taxon>Eumalacostraca</taxon>
        <taxon>Eucarida</taxon>
        <taxon>Euphausiacea</taxon>
        <taxon>Euphausiidae</taxon>
        <taxon>Meganyctiphanes</taxon>
    </lineage>
</organism>
<comment type="caution">
    <text evidence="1">The sequence shown here is derived from an EMBL/GenBank/DDBJ whole genome shotgun (WGS) entry which is preliminary data.</text>
</comment>
<dbReference type="Proteomes" id="UP001497623">
    <property type="component" value="Unassembled WGS sequence"/>
</dbReference>
<protein>
    <submittedName>
        <fullName evidence="1">Uncharacterized protein</fullName>
    </submittedName>
</protein>
<dbReference type="EMBL" id="CAXKWB010070966">
    <property type="protein sequence ID" value="CAL4194647.1"/>
    <property type="molecule type" value="Genomic_DNA"/>
</dbReference>
<accession>A0AAV2SI48</accession>
<proteinExistence type="predicted"/>
<dbReference type="AlphaFoldDB" id="A0AAV2SI48"/>
<keyword evidence="2" id="KW-1185">Reference proteome</keyword>
<gene>
    <name evidence="1" type="ORF">MNOR_LOCUS36968</name>
</gene>
<evidence type="ECO:0000313" key="2">
    <source>
        <dbReference type="Proteomes" id="UP001497623"/>
    </source>
</evidence>
<reference evidence="1 2" key="1">
    <citation type="submission" date="2024-05" db="EMBL/GenBank/DDBJ databases">
        <authorList>
            <person name="Wallberg A."/>
        </authorList>
    </citation>
    <scope>NUCLEOTIDE SEQUENCE [LARGE SCALE GENOMIC DNA]</scope>
</reference>
<evidence type="ECO:0000313" key="1">
    <source>
        <dbReference type="EMBL" id="CAL4194647.1"/>
    </source>
</evidence>